<accession>A0ABY3AZQ2</accession>
<dbReference type="PANTHER" id="PTHR42760">
    <property type="entry name" value="SHORT-CHAIN DEHYDROGENASES/REDUCTASES FAMILY MEMBER"/>
    <property type="match status" value="1"/>
</dbReference>
<dbReference type="PRINTS" id="PR00080">
    <property type="entry name" value="SDRFAMILY"/>
</dbReference>
<protein>
    <submittedName>
        <fullName evidence="2">SDR family oxidoreductase</fullName>
    </submittedName>
</protein>
<comment type="caution">
    <text evidence="2">The sequence shown here is derived from an EMBL/GenBank/DDBJ whole genome shotgun (WGS) entry which is preliminary data.</text>
</comment>
<keyword evidence="3" id="KW-1185">Reference proteome</keyword>
<dbReference type="InterPro" id="IPR036291">
    <property type="entry name" value="NAD(P)-bd_dom_sf"/>
</dbReference>
<dbReference type="Proteomes" id="UP000319219">
    <property type="component" value="Unassembled WGS sequence"/>
</dbReference>
<name>A0ABY3AZQ2_9BACL</name>
<evidence type="ECO:0000313" key="3">
    <source>
        <dbReference type="Proteomes" id="UP000319219"/>
    </source>
</evidence>
<comment type="similarity">
    <text evidence="1">Belongs to the short-chain dehydrogenases/reductases (SDR) family.</text>
</comment>
<dbReference type="InterPro" id="IPR002347">
    <property type="entry name" value="SDR_fam"/>
</dbReference>
<sequence>MAKKICIISGAARGIGKATLYKYVAEGYTCIAVDRDLNALEQLKAEVSTEKAASITTWCVDLLHDQKELKDQLADYVPDTETHLTLVNNVGGSQEKRTPFHDISWESFNSSFVFNLKPVLQLTQACFPVMNRNQSGKIVNISSISARKTLKNVGADYSASKAAVIAVSRHLSYEFAEHGILVNTVCPGIIGTDRILHRWQNREEKINHEVLSGIPLLRLGTPEEVAEAVYFLGSEANQYITGAVLDVNGGMYTP</sequence>
<dbReference type="Gene3D" id="3.40.50.720">
    <property type="entry name" value="NAD(P)-binding Rossmann-like Domain"/>
    <property type="match status" value="1"/>
</dbReference>
<evidence type="ECO:0000313" key="2">
    <source>
        <dbReference type="EMBL" id="TQR92287.1"/>
    </source>
</evidence>
<dbReference type="RefSeq" id="WP_142614948.1">
    <property type="nucleotide sequence ID" value="NZ_VIJZ01000021.1"/>
</dbReference>
<proteinExistence type="inferred from homology"/>
<dbReference type="PRINTS" id="PR00081">
    <property type="entry name" value="GDHRDH"/>
</dbReference>
<evidence type="ECO:0000256" key="1">
    <source>
        <dbReference type="ARBA" id="ARBA00006484"/>
    </source>
</evidence>
<dbReference type="PROSITE" id="PS00061">
    <property type="entry name" value="ADH_SHORT"/>
    <property type="match status" value="1"/>
</dbReference>
<organism evidence="2 3">
    <name type="scientific">Paenibacillus ottowii</name>
    <dbReference type="NCBI Taxonomy" id="2315729"/>
    <lineage>
        <taxon>Bacteria</taxon>
        <taxon>Bacillati</taxon>
        <taxon>Bacillota</taxon>
        <taxon>Bacilli</taxon>
        <taxon>Bacillales</taxon>
        <taxon>Paenibacillaceae</taxon>
        <taxon>Paenibacillus</taxon>
    </lineage>
</organism>
<dbReference type="Pfam" id="PF13561">
    <property type="entry name" value="adh_short_C2"/>
    <property type="match status" value="1"/>
</dbReference>
<dbReference type="EMBL" id="VIJZ01000021">
    <property type="protein sequence ID" value="TQR92287.1"/>
    <property type="molecule type" value="Genomic_DNA"/>
</dbReference>
<dbReference type="SUPFAM" id="SSF51735">
    <property type="entry name" value="NAD(P)-binding Rossmann-fold domains"/>
    <property type="match status" value="1"/>
</dbReference>
<gene>
    <name evidence="2" type="ORF">FKV70_25535</name>
</gene>
<reference evidence="2 3" key="1">
    <citation type="submission" date="2019-07" db="EMBL/GenBank/DDBJ databases">
        <title>Paenibacillus ottowii sp. nov. isolated from a fermentation system processing bovine manure.</title>
        <authorList>
            <person name="Velazquez L.F."/>
            <person name="Rajbanshi S."/>
            <person name="Guan S."/>
            <person name="Hinchee M."/>
            <person name="Welsh A."/>
        </authorList>
    </citation>
    <scope>NUCLEOTIDE SEQUENCE [LARGE SCALE GENOMIC DNA]</scope>
    <source>
        <strain evidence="2 3">MS2379</strain>
    </source>
</reference>
<dbReference type="CDD" id="cd05233">
    <property type="entry name" value="SDR_c"/>
    <property type="match status" value="1"/>
</dbReference>
<dbReference type="InterPro" id="IPR020904">
    <property type="entry name" value="Sc_DH/Rdtase_CS"/>
</dbReference>